<dbReference type="RefSeq" id="WP_279248587.1">
    <property type="nucleotide sequence ID" value="NZ_SHNO01000001.1"/>
</dbReference>
<gene>
    <name evidence="1" type="ORF">EYC82_05725</name>
</gene>
<accession>A0ABT3T3N1</accession>
<proteinExistence type="predicted"/>
<evidence type="ECO:0000313" key="2">
    <source>
        <dbReference type="Proteomes" id="UP001143304"/>
    </source>
</evidence>
<sequence length="77" mass="8461">MIKKLGAIKDGVVGRYQSRIREKAITQAKARIALSHRNIKDFSESELEVIVQDEEQKVKGSLKQSAVVAALIVLGLS</sequence>
<dbReference type="Proteomes" id="UP001143304">
    <property type="component" value="Unassembled WGS sequence"/>
</dbReference>
<reference evidence="1" key="1">
    <citation type="submission" date="2019-02" db="EMBL/GenBank/DDBJ databases">
        <authorList>
            <person name="Li S.-H."/>
        </authorList>
    </citation>
    <scope>NUCLEOTIDE SEQUENCE</scope>
    <source>
        <strain evidence="1">IMCC11814</strain>
    </source>
</reference>
<organism evidence="1 2">
    <name type="scientific">Candidatus Marimicrobium litorale</name>
    <dbReference type="NCBI Taxonomy" id="2518991"/>
    <lineage>
        <taxon>Bacteria</taxon>
        <taxon>Pseudomonadati</taxon>
        <taxon>Pseudomonadota</taxon>
        <taxon>Gammaproteobacteria</taxon>
        <taxon>Cellvibrionales</taxon>
        <taxon>Halieaceae</taxon>
        <taxon>Marimicrobium</taxon>
    </lineage>
</organism>
<keyword evidence="2" id="KW-1185">Reference proteome</keyword>
<name>A0ABT3T3N1_9GAMM</name>
<dbReference type="EMBL" id="SHNO01000001">
    <property type="protein sequence ID" value="MCX2976848.1"/>
    <property type="molecule type" value="Genomic_DNA"/>
</dbReference>
<protein>
    <submittedName>
        <fullName evidence="1">Uncharacterized protein</fullName>
    </submittedName>
</protein>
<evidence type="ECO:0000313" key="1">
    <source>
        <dbReference type="EMBL" id="MCX2976848.1"/>
    </source>
</evidence>
<comment type="caution">
    <text evidence="1">The sequence shown here is derived from an EMBL/GenBank/DDBJ whole genome shotgun (WGS) entry which is preliminary data.</text>
</comment>